<dbReference type="InterPro" id="IPR054327">
    <property type="entry name" value="His-kinase-like_sensor"/>
</dbReference>
<dbReference type="SUPFAM" id="SSF55874">
    <property type="entry name" value="ATPase domain of HSP90 chaperone/DNA topoisomerase II/histidine kinase"/>
    <property type="match status" value="1"/>
</dbReference>
<dbReference type="SUPFAM" id="SSF47384">
    <property type="entry name" value="Homodimeric domain of signal transducing histidine kinase"/>
    <property type="match status" value="1"/>
</dbReference>
<feature type="transmembrane region" description="Helical" evidence="6">
    <location>
        <begin position="314"/>
        <end position="332"/>
    </location>
</feature>
<keyword evidence="6" id="KW-0472">Membrane</keyword>
<dbReference type="InterPro" id="IPR036097">
    <property type="entry name" value="HisK_dim/P_sf"/>
</dbReference>
<dbReference type="InterPro" id="IPR011006">
    <property type="entry name" value="CheY-like_superfamily"/>
</dbReference>
<dbReference type="InterPro" id="IPR005467">
    <property type="entry name" value="His_kinase_dom"/>
</dbReference>
<gene>
    <name evidence="9" type="ORF">HND93_24900</name>
</gene>
<dbReference type="InterPro" id="IPR003661">
    <property type="entry name" value="HisK_dim/P_dom"/>
</dbReference>
<evidence type="ECO:0000256" key="4">
    <source>
        <dbReference type="PROSITE-ProRule" id="PRU00169"/>
    </source>
</evidence>
<evidence type="ECO:0000256" key="2">
    <source>
        <dbReference type="ARBA" id="ARBA00012438"/>
    </source>
</evidence>
<comment type="catalytic activity">
    <reaction evidence="1">
        <text>ATP + protein L-histidine = ADP + protein N-phospho-L-histidine.</text>
        <dbReference type="EC" id="2.7.13.3"/>
    </reaction>
</comment>
<keyword evidence="6" id="KW-0812">Transmembrane</keyword>
<feature type="modified residue" description="4-aspartylphosphate" evidence="4">
    <location>
        <position position="691"/>
    </location>
</feature>
<dbReference type="PANTHER" id="PTHR43065">
    <property type="entry name" value="SENSOR HISTIDINE KINASE"/>
    <property type="match status" value="1"/>
</dbReference>
<evidence type="ECO:0000256" key="5">
    <source>
        <dbReference type="SAM" id="MobiDB-lite"/>
    </source>
</evidence>
<feature type="region of interest" description="Disordered" evidence="5">
    <location>
        <begin position="23"/>
        <end position="49"/>
    </location>
</feature>
<evidence type="ECO:0000313" key="10">
    <source>
        <dbReference type="Proteomes" id="UP000584642"/>
    </source>
</evidence>
<dbReference type="CDD" id="cd12915">
    <property type="entry name" value="PDC2_DGC_like"/>
    <property type="match status" value="1"/>
</dbReference>
<dbReference type="PANTHER" id="PTHR43065:SF42">
    <property type="entry name" value="TWO-COMPONENT SENSOR PPRA"/>
    <property type="match status" value="1"/>
</dbReference>
<feature type="domain" description="Response regulatory" evidence="8">
    <location>
        <begin position="641"/>
        <end position="752"/>
    </location>
</feature>
<keyword evidence="6" id="KW-1133">Transmembrane helix</keyword>
<keyword evidence="10" id="KW-1185">Reference proteome</keyword>
<dbReference type="InterPro" id="IPR003594">
    <property type="entry name" value="HATPase_dom"/>
</dbReference>
<dbReference type="Gene3D" id="1.10.287.130">
    <property type="match status" value="1"/>
</dbReference>
<dbReference type="InterPro" id="IPR036890">
    <property type="entry name" value="HATPase_C_sf"/>
</dbReference>
<dbReference type="SMART" id="SM00387">
    <property type="entry name" value="HATPase_c"/>
    <property type="match status" value="1"/>
</dbReference>
<proteinExistence type="predicted"/>
<dbReference type="PROSITE" id="PS50109">
    <property type="entry name" value="HIS_KIN"/>
    <property type="match status" value="1"/>
</dbReference>
<dbReference type="CDD" id="cd12914">
    <property type="entry name" value="PDC1_DGC_like"/>
    <property type="match status" value="1"/>
</dbReference>
<dbReference type="SUPFAM" id="SSF52172">
    <property type="entry name" value="CheY-like"/>
    <property type="match status" value="1"/>
</dbReference>
<dbReference type="SMART" id="SM00388">
    <property type="entry name" value="HisKA"/>
    <property type="match status" value="1"/>
</dbReference>
<feature type="transmembrane region" description="Helical" evidence="6">
    <location>
        <begin position="61"/>
        <end position="83"/>
    </location>
</feature>
<dbReference type="Gene3D" id="3.30.450.20">
    <property type="entry name" value="PAS domain"/>
    <property type="match status" value="2"/>
</dbReference>
<dbReference type="InterPro" id="IPR001789">
    <property type="entry name" value="Sig_transdc_resp-reg_receiver"/>
</dbReference>
<keyword evidence="3 4" id="KW-0597">Phosphoprotein</keyword>
<dbReference type="Pfam" id="PF22588">
    <property type="entry name" value="dCache_1_like"/>
    <property type="match status" value="1"/>
</dbReference>
<dbReference type="Proteomes" id="UP000584642">
    <property type="component" value="Unassembled WGS sequence"/>
</dbReference>
<comment type="caution">
    <text evidence="9">The sequence shown here is derived from an EMBL/GenBank/DDBJ whole genome shotgun (WGS) entry which is preliminary data.</text>
</comment>
<reference evidence="9 10" key="1">
    <citation type="submission" date="2020-05" db="EMBL/GenBank/DDBJ databases">
        <title>Azospirillum oleiclasticum sp. nov, a nitrogen-fixing and heavy crude oil-emulsifying bacterium isolated from the crude oil of Yumen Oilfield.</title>
        <authorList>
            <person name="Wu D."/>
            <person name="Cai M."/>
            <person name="Zhang X."/>
        </authorList>
    </citation>
    <scope>NUCLEOTIDE SEQUENCE [LARGE SCALE GENOMIC DNA]</scope>
    <source>
        <strain evidence="9 10">ROY-1-1-2</strain>
    </source>
</reference>
<feature type="domain" description="Histidine kinase" evidence="7">
    <location>
        <begin position="402"/>
        <end position="621"/>
    </location>
</feature>
<dbReference type="Gene3D" id="3.30.565.10">
    <property type="entry name" value="Histidine kinase-like ATPase, C-terminal domain"/>
    <property type="match status" value="1"/>
</dbReference>
<evidence type="ECO:0000259" key="7">
    <source>
        <dbReference type="PROSITE" id="PS50109"/>
    </source>
</evidence>
<evidence type="ECO:0000313" key="9">
    <source>
        <dbReference type="EMBL" id="NYZ22958.1"/>
    </source>
</evidence>
<protein>
    <recommendedName>
        <fullName evidence="2">histidine kinase</fullName>
        <ecNumber evidence="2">2.7.13.3</ecNumber>
    </recommendedName>
</protein>
<evidence type="ECO:0000259" key="8">
    <source>
        <dbReference type="PROSITE" id="PS50110"/>
    </source>
</evidence>
<dbReference type="EMBL" id="JABFDB010000023">
    <property type="protein sequence ID" value="NYZ22958.1"/>
    <property type="molecule type" value="Genomic_DNA"/>
</dbReference>
<dbReference type="PROSITE" id="PS50110">
    <property type="entry name" value="RESPONSE_REGULATORY"/>
    <property type="match status" value="1"/>
</dbReference>
<organism evidence="9 10">
    <name type="scientific">Azospirillum oleiclasticum</name>
    <dbReference type="NCBI Taxonomy" id="2735135"/>
    <lineage>
        <taxon>Bacteria</taxon>
        <taxon>Pseudomonadati</taxon>
        <taxon>Pseudomonadota</taxon>
        <taxon>Alphaproteobacteria</taxon>
        <taxon>Rhodospirillales</taxon>
        <taxon>Azospirillaceae</taxon>
        <taxon>Azospirillum</taxon>
    </lineage>
</organism>
<dbReference type="EC" id="2.7.13.3" evidence="2"/>
<dbReference type="Gene3D" id="3.40.50.2300">
    <property type="match status" value="1"/>
</dbReference>
<feature type="transmembrane region" description="Helical" evidence="6">
    <location>
        <begin position="338"/>
        <end position="360"/>
    </location>
</feature>
<sequence length="760" mass="82444">MRCMIVAYDPWLGCRRNRAGYADARNRPQSRGNFPPIPQTSMSGSQQPLTLPATFADSTRALRLTMVASILVPVLMFVAVALYDHERIMEDAIHELERTTAILHEHAENVFSFADMAIRQASLAADGLDWRQIAASRKLHDFIAATNEHARVLSAIVFIDPEGRLAQHSRVFPVEPLRLDDRAYFRPLVDGSSDLEISEAVNGRVSGQTVFALARAHTPGPGPGQQRGVAVASIRVDTFLSIYREAAPQLNHSVALVKSDGTFIVRDSQLPPPADVRPAASHYFMRAIEGNDQGVFEGVSAVDGVRRIVAFRKVAAYPLYVALAVGTDAILAEWWTNMALYGALCLGAAVSLFLTAALALRRTAAERVALMNWQTEVERREQAEKALREAQKMEAVGQLSGGIAHDFNNLLQALSGCLIMIERRASQPSIQPLLEAGRQAVDRGAKLTRQLMAFARREALRPEPVDVRDRLLTMSELLSGALRANIRLEVRLEPGLWPAEVDPTQLELAVLNLAINARDAMPDGGLLTIEAANTHLQPGSDHGGLRGEFVRLTITDTGIGMSEDVAVRAFEPFFTTKEKARGTGLGLSQVYGFARQSGGVARIDSAPGKGTAVTLLLPRCTKPVLPPVRPVEHDAPATVRHVLLVEDDPIVAAVMAAAVVELGYQVSRASSAEEALAILSDGEPVDLLFTDVVMPGEMSGLDLARKVRRTRPDLPVLVTTGYSEEIAQGSGFHILPKPYDMRTLAEAVSAVLSRVTQGNA</sequence>
<feature type="compositionally biased region" description="Polar residues" evidence="5">
    <location>
        <begin position="39"/>
        <end position="49"/>
    </location>
</feature>
<evidence type="ECO:0000256" key="6">
    <source>
        <dbReference type="SAM" id="Phobius"/>
    </source>
</evidence>
<name>A0ABX2TIF0_9PROT</name>
<dbReference type="InterPro" id="IPR004358">
    <property type="entry name" value="Sig_transdc_His_kin-like_C"/>
</dbReference>
<dbReference type="SMART" id="SM00448">
    <property type="entry name" value="REC"/>
    <property type="match status" value="1"/>
</dbReference>
<dbReference type="PRINTS" id="PR00344">
    <property type="entry name" value="BCTRLSENSOR"/>
</dbReference>
<dbReference type="Pfam" id="PF02518">
    <property type="entry name" value="HATPase_c"/>
    <property type="match status" value="1"/>
</dbReference>
<accession>A0ABX2TIF0</accession>
<evidence type="ECO:0000256" key="3">
    <source>
        <dbReference type="ARBA" id="ARBA00022553"/>
    </source>
</evidence>
<evidence type="ECO:0000256" key="1">
    <source>
        <dbReference type="ARBA" id="ARBA00000085"/>
    </source>
</evidence>
<dbReference type="Pfam" id="PF00072">
    <property type="entry name" value="Response_reg"/>
    <property type="match status" value="1"/>
</dbReference>